<dbReference type="PANTHER" id="PTHR32487:SF0">
    <property type="entry name" value="3-OXO-DELTA(4,5)-STEROID 5-BETA-REDUCTASE"/>
    <property type="match status" value="1"/>
</dbReference>
<proteinExistence type="predicted"/>
<dbReference type="Gene3D" id="3.40.50.720">
    <property type="entry name" value="NAD(P)-binding Rossmann-like Domain"/>
    <property type="match status" value="1"/>
</dbReference>
<dbReference type="CDD" id="cd08948">
    <property type="entry name" value="5beta-POR_like_SDR_a"/>
    <property type="match status" value="1"/>
</dbReference>
<protein>
    <submittedName>
        <fullName evidence="2">SDR family oxidoreductase</fullName>
    </submittedName>
</protein>
<comment type="caution">
    <text evidence="2">The sequence shown here is derived from an EMBL/GenBank/DDBJ whole genome shotgun (WGS) entry which is preliminary data.</text>
</comment>
<dbReference type="InterPro" id="IPR055222">
    <property type="entry name" value="PRISE-like_Rossmann-fold"/>
</dbReference>
<dbReference type="Proteomes" id="UP001168537">
    <property type="component" value="Unassembled WGS sequence"/>
</dbReference>
<evidence type="ECO:0000313" key="2">
    <source>
        <dbReference type="EMBL" id="MDN4159820.1"/>
    </source>
</evidence>
<dbReference type="EMBL" id="JAUHJR010000001">
    <property type="protein sequence ID" value="MDN4159820.1"/>
    <property type="molecule type" value="Genomic_DNA"/>
</dbReference>
<sequence length="365" mass="39569">MKRMVVAGASGVVGSALVDALVRSGEWSVVALSRRPPELEVEPDPARYQHLAVDLRDRSEVARAVGGLGAVSHLAYAALYEKPGLVDGWTAADQMAVNDEMFRNLLDPLAGSGSLEHVTALQGTKAYGAHLHPIPVPARERAPRDDHANFYFLQEDHLRESADRSGFGWTVLRPQLIFGGAIGAAMNLVPVLGAYAAICRETGLPFSFPGGASYVWEAVDARLCADAAVWAAEAPAASGEIFNLTNGDVFEWRHLWPAIADAVGLEPGPDEPRTMASFMPGHAATWDRVVDRHGLRRLGLAEVMGESHHYADLCFNLGDLEEVFPRFVSTVKIRQAGFGGCIDTEETLRHWLDVLARRRVLPPPG</sequence>
<dbReference type="Pfam" id="PF01370">
    <property type="entry name" value="Epimerase"/>
    <property type="match status" value="1"/>
</dbReference>
<keyword evidence="3" id="KW-1185">Reference proteome</keyword>
<evidence type="ECO:0000259" key="1">
    <source>
        <dbReference type="Pfam" id="PF01370"/>
    </source>
</evidence>
<dbReference type="PANTHER" id="PTHR32487">
    <property type="entry name" value="3-OXO-DELTA(4,5)-STEROID 5-BETA-REDUCTASE"/>
    <property type="match status" value="1"/>
</dbReference>
<accession>A0ABT8ENX3</accession>
<dbReference type="RefSeq" id="WP_300958661.1">
    <property type="nucleotide sequence ID" value="NZ_JAUHJR010000001.1"/>
</dbReference>
<evidence type="ECO:0000313" key="3">
    <source>
        <dbReference type="Proteomes" id="UP001168537"/>
    </source>
</evidence>
<feature type="domain" description="NAD-dependent epimerase/dehydratase" evidence="1">
    <location>
        <begin position="4"/>
        <end position="244"/>
    </location>
</feature>
<reference evidence="2" key="1">
    <citation type="submission" date="2023-06" db="EMBL/GenBank/DDBJ databases">
        <title>Draft genome sequence of Nocardioides sp. SOB72.</title>
        <authorList>
            <person name="Zhang G."/>
        </authorList>
    </citation>
    <scope>NUCLEOTIDE SEQUENCE</scope>
    <source>
        <strain evidence="2">SOB72</strain>
    </source>
</reference>
<dbReference type="InterPro" id="IPR001509">
    <property type="entry name" value="Epimerase_deHydtase"/>
</dbReference>
<gene>
    <name evidence="2" type="ORF">QWY29_00500</name>
</gene>
<dbReference type="SUPFAM" id="SSF51735">
    <property type="entry name" value="NAD(P)-binding Rossmann-fold domains"/>
    <property type="match status" value="1"/>
</dbReference>
<organism evidence="2 3">
    <name type="scientific">Nocardioides abyssi</name>
    <dbReference type="NCBI Taxonomy" id="3058370"/>
    <lineage>
        <taxon>Bacteria</taxon>
        <taxon>Bacillati</taxon>
        <taxon>Actinomycetota</taxon>
        <taxon>Actinomycetes</taxon>
        <taxon>Propionibacteriales</taxon>
        <taxon>Nocardioidaceae</taxon>
        <taxon>Nocardioides</taxon>
    </lineage>
</organism>
<name>A0ABT8ENX3_9ACTN</name>
<dbReference type="InterPro" id="IPR036291">
    <property type="entry name" value="NAD(P)-bd_dom_sf"/>
</dbReference>